<evidence type="ECO:0000313" key="3">
    <source>
        <dbReference type="Proteomes" id="UP000250321"/>
    </source>
</evidence>
<evidence type="ECO:0000313" key="2">
    <source>
        <dbReference type="EMBL" id="PQQ14879.1"/>
    </source>
</evidence>
<dbReference type="EMBL" id="PJQY01000248">
    <property type="protein sequence ID" value="PQQ14879.1"/>
    <property type="molecule type" value="Genomic_DNA"/>
</dbReference>
<gene>
    <name evidence="2" type="ORF">Pyn_39577</name>
</gene>
<evidence type="ECO:0000256" key="1">
    <source>
        <dbReference type="SAM" id="MobiDB-lite"/>
    </source>
</evidence>
<sequence>MEISFCADCRIPESPVKWRGVVSNRKARRTGKRRVGLVDDGEFDDAFGGEEGSNSRRDEDAAVDDDGPLKEGEVSYSNGVDLSLQLSVNKRNVSVFPRQRSKG</sequence>
<reference evidence="2 3" key="1">
    <citation type="submission" date="2018-02" db="EMBL/GenBank/DDBJ databases">
        <title>Draft genome of wild Prunus yedoensis var. nudiflora.</title>
        <authorList>
            <person name="Baek S."/>
            <person name="Kim J.-H."/>
            <person name="Choi K."/>
            <person name="Kim G.-B."/>
            <person name="Cho A."/>
            <person name="Jang H."/>
            <person name="Shin C.-H."/>
            <person name="Yu H.-J."/>
            <person name="Mun J.-H."/>
        </authorList>
    </citation>
    <scope>NUCLEOTIDE SEQUENCE [LARGE SCALE GENOMIC DNA]</scope>
    <source>
        <strain evidence="3">cv. Jeju island</strain>
        <tissue evidence="2">Leaf</tissue>
    </source>
</reference>
<feature type="region of interest" description="Disordered" evidence="1">
    <location>
        <begin position="41"/>
        <end position="74"/>
    </location>
</feature>
<keyword evidence="3" id="KW-1185">Reference proteome</keyword>
<name>A0A314Z6P4_PRUYE</name>
<proteinExistence type="predicted"/>
<accession>A0A314Z6P4</accession>
<protein>
    <submittedName>
        <fullName evidence="2">Uncharacterized protein</fullName>
    </submittedName>
</protein>
<dbReference type="Proteomes" id="UP000250321">
    <property type="component" value="Unassembled WGS sequence"/>
</dbReference>
<organism evidence="2 3">
    <name type="scientific">Prunus yedoensis var. nudiflora</name>
    <dbReference type="NCBI Taxonomy" id="2094558"/>
    <lineage>
        <taxon>Eukaryota</taxon>
        <taxon>Viridiplantae</taxon>
        <taxon>Streptophyta</taxon>
        <taxon>Embryophyta</taxon>
        <taxon>Tracheophyta</taxon>
        <taxon>Spermatophyta</taxon>
        <taxon>Magnoliopsida</taxon>
        <taxon>eudicotyledons</taxon>
        <taxon>Gunneridae</taxon>
        <taxon>Pentapetalae</taxon>
        <taxon>rosids</taxon>
        <taxon>fabids</taxon>
        <taxon>Rosales</taxon>
        <taxon>Rosaceae</taxon>
        <taxon>Amygdaloideae</taxon>
        <taxon>Amygdaleae</taxon>
        <taxon>Prunus</taxon>
    </lineage>
</organism>
<dbReference type="AlphaFoldDB" id="A0A314Z6P4"/>
<comment type="caution">
    <text evidence="2">The sequence shown here is derived from an EMBL/GenBank/DDBJ whole genome shotgun (WGS) entry which is preliminary data.</text>
</comment>